<dbReference type="EMBL" id="FOVL01000005">
    <property type="protein sequence ID" value="SFN45749.1"/>
    <property type="molecule type" value="Genomic_DNA"/>
</dbReference>
<accession>A0A1I4Z6Y5</accession>
<evidence type="ECO:0000313" key="4">
    <source>
        <dbReference type="EMBL" id="SFN45749.1"/>
    </source>
</evidence>
<dbReference type="OrthoDB" id="9796594at2"/>
<dbReference type="GO" id="GO:0004527">
    <property type="term" value="F:exonuclease activity"/>
    <property type="evidence" value="ECO:0007669"/>
    <property type="project" value="UniProtKB-KW"/>
</dbReference>
<keyword evidence="2" id="KW-0812">Transmembrane</keyword>
<dbReference type="Pfam" id="PF03372">
    <property type="entry name" value="Exo_endo_phos"/>
    <property type="match status" value="1"/>
</dbReference>
<dbReference type="SUPFAM" id="SSF56219">
    <property type="entry name" value="DNase I-like"/>
    <property type="match status" value="1"/>
</dbReference>
<organism evidence="4 5">
    <name type="scientific">Salegentibacter flavus</name>
    <dbReference type="NCBI Taxonomy" id="287099"/>
    <lineage>
        <taxon>Bacteria</taxon>
        <taxon>Pseudomonadati</taxon>
        <taxon>Bacteroidota</taxon>
        <taxon>Flavobacteriia</taxon>
        <taxon>Flavobacteriales</taxon>
        <taxon>Flavobacteriaceae</taxon>
        <taxon>Salegentibacter</taxon>
    </lineage>
</organism>
<evidence type="ECO:0000256" key="1">
    <source>
        <dbReference type="SAM" id="MobiDB-lite"/>
    </source>
</evidence>
<keyword evidence="2" id="KW-0472">Membrane</keyword>
<feature type="compositionally biased region" description="Acidic residues" evidence="1">
    <location>
        <begin position="361"/>
        <end position="370"/>
    </location>
</feature>
<feature type="region of interest" description="Disordered" evidence="1">
    <location>
        <begin position="328"/>
        <end position="370"/>
    </location>
</feature>
<reference evidence="4 5" key="1">
    <citation type="submission" date="2016-10" db="EMBL/GenBank/DDBJ databases">
        <authorList>
            <person name="de Groot N.N."/>
        </authorList>
    </citation>
    <scope>NUCLEOTIDE SEQUENCE [LARGE SCALE GENOMIC DNA]</scope>
    <source>
        <strain evidence="4 5">DSM 17794</strain>
    </source>
</reference>
<feature type="domain" description="Endonuclease/exonuclease/phosphatase" evidence="3">
    <location>
        <begin position="106"/>
        <end position="313"/>
    </location>
</feature>
<keyword evidence="4" id="KW-0269">Exonuclease</keyword>
<dbReference type="InterPro" id="IPR005135">
    <property type="entry name" value="Endo/exonuclease/phosphatase"/>
</dbReference>
<dbReference type="STRING" id="287099.SAMN05660413_01127"/>
<evidence type="ECO:0000259" key="3">
    <source>
        <dbReference type="Pfam" id="PF03372"/>
    </source>
</evidence>
<feature type="transmembrane region" description="Helical" evidence="2">
    <location>
        <begin position="35"/>
        <end position="53"/>
    </location>
</feature>
<gene>
    <name evidence="4" type="ORF">SAMN05660413_01127</name>
</gene>
<dbReference type="Gene3D" id="3.60.10.10">
    <property type="entry name" value="Endonuclease/exonuclease/phosphatase"/>
    <property type="match status" value="1"/>
</dbReference>
<keyword evidence="4" id="KW-0378">Hydrolase</keyword>
<keyword evidence="2" id="KW-1133">Transmembrane helix</keyword>
<dbReference type="InterPro" id="IPR036691">
    <property type="entry name" value="Endo/exonu/phosph_ase_sf"/>
</dbReference>
<evidence type="ECO:0000313" key="5">
    <source>
        <dbReference type="Proteomes" id="UP000199153"/>
    </source>
</evidence>
<protein>
    <submittedName>
        <fullName evidence="4">Uncharacterized conserved protein YafD, endonuclease/exonuclease/phosphatase (EEP) superfamily</fullName>
    </submittedName>
</protein>
<keyword evidence="4" id="KW-0540">Nuclease</keyword>
<feature type="transmembrane region" description="Helical" evidence="2">
    <location>
        <begin position="60"/>
        <end position="78"/>
    </location>
</feature>
<dbReference type="GO" id="GO:0004519">
    <property type="term" value="F:endonuclease activity"/>
    <property type="evidence" value="ECO:0007669"/>
    <property type="project" value="UniProtKB-KW"/>
</dbReference>
<name>A0A1I4Z6Y5_9FLAO</name>
<dbReference type="InterPro" id="IPR003903">
    <property type="entry name" value="UIM_dom"/>
</dbReference>
<evidence type="ECO:0000256" key="2">
    <source>
        <dbReference type="SAM" id="Phobius"/>
    </source>
</evidence>
<keyword evidence="5" id="KW-1185">Reference proteome</keyword>
<keyword evidence="4" id="KW-0255">Endonuclease</keyword>
<dbReference type="AlphaFoldDB" id="A0A1I4Z6Y5"/>
<dbReference type="PROSITE" id="PS50330">
    <property type="entry name" value="UIM"/>
    <property type="match status" value="1"/>
</dbReference>
<sequence length="370" mass="43353">MRLKTFLQIFGAIAVLLTLIPLVAADFWWIRVFDYLHIQLTLLTLTAIAAYFIRFDIKWVQDYVFMGILLTCFVFQFGKIYPYTPFSTYEIGESKNPEAPQIRLFTANVLQKNEKHEKLVREINRFDPDVMVFTETNTRWKNEISKNLDESYRYKVEVPLENTYGMLLYSKFELIDPQVRYLVDDSIPSIHTRIKLPEGNLIQLYAIHPTPPMPQHNPSSSDRDAEMMKIAKMSLERELPVVVIGDFNDVAWSETTSLFQSVGKLLDVRVGRGFYNTYNAKNLIMRWPLDYIYTSEEFRLKEIKLGEDTGSDHFPLFATLSLELEKVKEQEAEAPNENQLERAKEQIKEEEEENLEKAKEAEEEEEEEED</sequence>
<dbReference type="Proteomes" id="UP000199153">
    <property type="component" value="Unassembled WGS sequence"/>
</dbReference>
<proteinExistence type="predicted"/>
<dbReference type="RefSeq" id="WP_093406967.1">
    <property type="nucleotide sequence ID" value="NZ_FOVL01000005.1"/>
</dbReference>